<dbReference type="PROSITE" id="PS50113">
    <property type="entry name" value="PAC"/>
    <property type="match status" value="3"/>
</dbReference>
<proteinExistence type="predicted"/>
<dbReference type="InterPro" id="IPR001610">
    <property type="entry name" value="PAC"/>
</dbReference>
<name>A0A2V2MYE4_9EURY</name>
<evidence type="ECO:0000256" key="4">
    <source>
        <dbReference type="ARBA" id="ARBA00022679"/>
    </source>
</evidence>
<dbReference type="SMART" id="SM00387">
    <property type="entry name" value="HATPase_c"/>
    <property type="match status" value="1"/>
</dbReference>
<dbReference type="Pfam" id="PF00989">
    <property type="entry name" value="PAS"/>
    <property type="match status" value="1"/>
</dbReference>
<feature type="domain" description="PAC" evidence="11">
    <location>
        <begin position="637"/>
        <end position="689"/>
    </location>
</feature>
<feature type="domain" description="PAC" evidence="11">
    <location>
        <begin position="249"/>
        <end position="301"/>
    </location>
</feature>
<organism evidence="12 13">
    <name type="scientific">Methanospirillum stamsii</name>
    <dbReference type="NCBI Taxonomy" id="1277351"/>
    <lineage>
        <taxon>Archaea</taxon>
        <taxon>Methanobacteriati</taxon>
        <taxon>Methanobacteriota</taxon>
        <taxon>Stenosarchaea group</taxon>
        <taxon>Methanomicrobia</taxon>
        <taxon>Methanomicrobiales</taxon>
        <taxon>Methanospirillaceae</taxon>
        <taxon>Methanospirillum</taxon>
    </lineage>
</organism>
<dbReference type="GO" id="GO:0004673">
    <property type="term" value="F:protein histidine kinase activity"/>
    <property type="evidence" value="ECO:0007669"/>
    <property type="project" value="UniProtKB-EC"/>
</dbReference>
<evidence type="ECO:0000313" key="13">
    <source>
        <dbReference type="Proteomes" id="UP000245934"/>
    </source>
</evidence>
<feature type="coiled-coil region" evidence="7">
    <location>
        <begin position="158"/>
        <end position="185"/>
    </location>
</feature>
<evidence type="ECO:0000256" key="5">
    <source>
        <dbReference type="ARBA" id="ARBA00022777"/>
    </source>
</evidence>
<dbReference type="GeneID" id="97610212"/>
<keyword evidence="3 6" id="KW-0597">Phosphoprotein</keyword>
<dbReference type="SMART" id="SM00448">
    <property type="entry name" value="REC"/>
    <property type="match status" value="1"/>
</dbReference>
<dbReference type="InterPro" id="IPR000700">
    <property type="entry name" value="PAS-assoc_C"/>
</dbReference>
<dbReference type="EMBL" id="QGMZ01000023">
    <property type="protein sequence ID" value="PWR72962.1"/>
    <property type="molecule type" value="Genomic_DNA"/>
</dbReference>
<dbReference type="GO" id="GO:0000160">
    <property type="term" value="P:phosphorelay signal transduction system"/>
    <property type="evidence" value="ECO:0007669"/>
    <property type="project" value="InterPro"/>
</dbReference>
<dbReference type="InterPro" id="IPR001789">
    <property type="entry name" value="Sig_transdc_resp-reg_receiver"/>
</dbReference>
<evidence type="ECO:0000256" key="2">
    <source>
        <dbReference type="ARBA" id="ARBA00012438"/>
    </source>
</evidence>
<protein>
    <recommendedName>
        <fullName evidence="2">histidine kinase</fullName>
        <ecNumber evidence="2">2.7.13.3</ecNumber>
    </recommendedName>
</protein>
<keyword evidence="13" id="KW-1185">Reference proteome</keyword>
<dbReference type="PROSITE" id="PS50112">
    <property type="entry name" value="PAS"/>
    <property type="match status" value="4"/>
</dbReference>
<dbReference type="Pfam" id="PF08447">
    <property type="entry name" value="PAS_3"/>
    <property type="match status" value="2"/>
</dbReference>
<feature type="domain" description="Response regulatory" evidence="9">
    <location>
        <begin position="22"/>
        <end position="137"/>
    </location>
</feature>
<feature type="domain" description="PAC" evidence="11">
    <location>
        <begin position="510"/>
        <end position="562"/>
    </location>
</feature>
<dbReference type="SUPFAM" id="SSF55785">
    <property type="entry name" value="PYP-like sensor domain (PAS domain)"/>
    <property type="match status" value="4"/>
</dbReference>
<evidence type="ECO:0000256" key="6">
    <source>
        <dbReference type="PROSITE-ProRule" id="PRU00169"/>
    </source>
</evidence>
<dbReference type="EC" id="2.7.13.3" evidence="2"/>
<dbReference type="SUPFAM" id="SSF52172">
    <property type="entry name" value="CheY-like"/>
    <property type="match status" value="1"/>
</dbReference>
<keyword evidence="7" id="KW-0175">Coiled coil</keyword>
<dbReference type="NCBIfam" id="TIGR00229">
    <property type="entry name" value="sensory_box"/>
    <property type="match status" value="4"/>
</dbReference>
<dbReference type="Gene3D" id="3.30.565.10">
    <property type="entry name" value="Histidine kinase-like ATPase, C-terminal domain"/>
    <property type="match status" value="1"/>
</dbReference>
<feature type="domain" description="PAS" evidence="10">
    <location>
        <begin position="563"/>
        <end position="634"/>
    </location>
</feature>
<dbReference type="CDD" id="cd00075">
    <property type="entry name" value="HATPase"/>
    <property type="match status" value="1"/>
</dbReference>
<comment type="caution">
    <text evidence="12">The sequence shown here is derived from an EMBL/GenBank/DDBJ whole genome shotgun (WGS) entry which is preliminary data.</text>
</comment>
<evidence type="ECO:0000259" key="10">
    <source>
        <dbReference type="PROSITE" id="PS50112"/>
    </source>
</evidence>
<comment type="catalytic activity">
    <reaction evidence="1">
        <text>ATP + protein L-histidine = ADP + protein N-phospho-L-histidine.</text>
        <dbReference type="EC" id="2.7.13.3"/>
    </reaction>
</comment>
<feature type="domain" description="PAS" evidence="10">
    <location>
        <begin position="175"/>
        <end position="245"/>
    </location>
</feature>
<dbReference type="SMART" id="SM00091">
    <property type="entry name" value="PAS"/>
    <property type="match status" value="4"/>
</dbReference>
<dbReference type="InterPro" id="IPR013767">
    <property type="entry name" value="PAS_fold"/>
</dbReference>
<dbReference type="PANTHER" id="PTHR43304:SF1">
    <property type="entry name" value="PAC DOMAIN-CONTAINING PROTEIN"/>
    <property type="match status" value="1"/>
</dbReference>
<gene>
    <name evidence="12" type="ORF">DLD82_11525</name>
</gene>
<dbReference type="SMART" id="SM00086">
    <property type="entry name" value="PAC"/>
    <property type="match status" value="4"/>
</dbReference>
<dbReference type="Pfam" id="PF13426">
    <property type="entry name" value="PAS_9"/>
    <property type="match status" value="1"/>
</dbReference>
<dbReference type="InterPro" id="IPR052162">
    <property type="entry name" value="Sensor_kinase/Photoreceptor"/>
</dbReference>
<accession>A0A2V2MYE4</accession>
<evidence type="ECO:0000256" key="7">
    <source>
        <dbReference type="SAM" id="Coils"/>
    </source>
</evidence>
<dbReference type="InterPro" id="IPR005467">
    <property type="entry name" value="His_kinase_dom"/>
</dbReference>
<evidence type="ECO:0000259" key="11">
    <source>
        <dbReference type="PROSITE" id="PS50113"/>
    </source>
</evidence>
<dbReference type="Pfam" id="PF02518">
    <property type="entry name" value="HATPase_c"/>
    <property type="match status" value="1"/>
</dbReference>
<dbReference type="SUPFAM" id="SSF55874">
    <property type="entry name" value="ATPase domain of HSP90 chaperone/DNA topoisomerase II/histidine kinase"/>
    <property type="match status" value="1"/>
</dbReference>
<evidence type="ECO:0000259" key="9">
    <source>
        <dbReference type="PROSITE" id="PS50110"/>
    </source>
</evidence>
<dbReference type="PROSITE" id="PS50110">
    <property type="entry name" value="RESPONSE_REGULATORY"/>
    <property type="match status" value="1"/>
</dbReference>
<evidence type="ECO:0000256" key="1">
    <source>
        <dbReference type="ARBA" id="ARBA00000085"/>
    </source>
</evidence>
<keyword evidence="5" id="KW-0418">Kinase</keyword>
<dbReference type="RefSeq" id="WP_109941277.1">
    <property type="nucleotide sequence ID" value="NZ_CP176366.1"/>
</dbReference>
<dbReference type="CDD" id="cd00156">
    <property type="entry name" value="REC"/>
    <property type="match status" value="1"/>
</dbReference>
<reference evidence="12 13" key="1">
    <citation type="submission" date="2018-05" db="EMBL/GenBank/DDBJ databases">
        <title>Draft genome of Methanospirillum stamsii Pt1.</title>
        <authorList>
            <person name="Dueholm M.S."/>
            <person name="Nielsen P.H."/>
            <person name="Bakmann L.F."/>
            <person name="Otzen D.E."/>
        </authorList>
    </citation>
    <scope>NUCLEOTIDE SEQUENCE [LARGE SCALE GENOMIC DNA]</scope>
    <source>
        <strain evidence="12 13">Pt1</strain>
    </source>
</reference>
<dbReference type="InterPro" id="IPR011006">
    <property type="entry name" value="CheY-like_superfamily"/>
</dbReference>
<feature type="modified residue" description="4-aspartylphosphate" evidence="6">
    <location>
        <position position="72"/>
    </location>
</feature>
<evidence type="ECO:0000259" key="8">
    <source>
        <dbReference type="PROSITE" id="PS50109"/>
    </source>
</evidence>
<feature type="domain" description="Histidine kinase" evidence="8">
    <location>
        <begin position="700"/>
        <end position="893"/>
    </location>
</feature>
<dbReference type="Proteomes" id="UP000245934">
    <property type="component" value="Unassembled WGS sequence"/>
</dbReference>
<dbReference type="Pfam" id="PF00072">
    <property type="entry name" value="Response_reg"/>
    <property type="match status" value="1"/>
</dbReference>
<dbReference type="InterPro" id="IPR035965">
    <property type="entry name" value="PAS-like_dom_sf"/>
</dbReference>
<dbReference type="PROSITE" id="PS50109">
    <property type="entry name" value="HIS_KIN"/>
    <property type="match status" value="1"/>
</dbReference>
<dbReference type="InterPro" id="IPR000014">
    <property type="entry name" value="PAS"/>
</dbReference>
<dbReference type="PANTHER" id="PTHR43304">
    <property type="entry name" value="PHYTOCHROME-LIKE PROTEIN CPH1"/>
    <property type="match status" value="1"/>
</dbReference>
<dbReference type="InterPro" id="IPR003594">
    <property type="entry name" value="HATPase_dom"/>
</dbReference>
<dbReference type="InterPro" id="IPR013655">
    <property type="entry name" value="PAS_fold_3"/>
</dbReference>
<feature type="domain" description="PAS" evidence="10">
    <location>
        <begin position="430"/>
        <end position="503"/>
    </location>
</feature>
<dbReference type="Gene3D" id="3.30.450.20">
    <property type="entry name" value="PAS domain"/>
    <property type="match status" value="4"/>
</dbReference>
<sequence>MALTNFLGTETDLDKHPGSSVSVLYVNDEEGLQKLGKRYLESSGPITVDTLTSAEEALALPHLHTYDAIVSDYLMPDMDGLVLLQEIRERFDTMPFILVSEKGREEVIIRAIEYGVDFYIQKGEDSRALFEEISDKLMKAVQRRRVFSDQIPAVEKEIRGQYAELKTLKNSLEESEKKFRNIVETSPDVIWDTDLEGFVTYVSPQCHAISGYTPEELVGRNLLSILTPEGMEMMREVLKEGKTRKPGLFSFDVPVLHKDGSQRILNIRSFPLEDKSGNRVGFRGVSSDVTELFGMMKELRASEERFRLMAERSSDLIVILDDRLCATYISPSVFAITGYSKQELVGKSTEDAASLLFPMDIEEFKHIIRTLQEKESVEDVNIRIRTKDGRSVFVNLYATPIVNNNLLTGAQVSMRVITSVKEITAALYKSEEKYRVLAENVHDVIWTCDETMHLTYISPSVTRALGFSQEQALKMKLEDFLAPESTQVFQTFLEQGQDLLKNGIPVPHKMVLELEFKTKNKPSTWAEMMISTAFDANKKFTGFVGVTRDITKRKEAEELLRKSEEKFRSFVENANDIVFSLTPDGIITYIPDKWTTIFGYENNEVIGCDASRFIHPDDYPRIFASITQKIIERKEKAVVECRLLYKDGSWKWHSLNISPVLDEEGNVTLLQGISHDINERKRNEDAIKKANRQLSLLTGITRHDILNKVSVIYGFLELMEKGLLDPSTTEYFSIICNATRDIQTQIEFTRIYEELGSHEPQWILLDLVIPRSQVPSSVTLNTDIQGIIIFADPMLEKVFFNLLDNSLRHGETVSEIRVSARKEGDFLIVVWEDNGVGIADNEKEKIFERGFGKNTSLGMFLVREILSLTDIRITENGKPGTGARFEMKIPRESYRAILNNVT</sequence>
<dbReference type="AlphaFoldDB" id="A0A2V2MYE4"/>
<dbReference type="GO" id="GO:0006355">
    <property type="term" value="P:regulation of DNA-templated transcription"/>
    <property type="evidence" value="ECO:0007669"/>
    <property type="project" value="InterPro"/>
</dbReference>
<dbReference type="Gene3D" id="3.40.50.2300">
    <property type="match status" value="1"/>
</dbReference>
<dbReference type="InterPro" id="IPR036890">
    <property type="entry name" value="HATPase_C_sf"/>
</dbReference>
<keyword evidence="4" id="KW-0808">Transferase</keyword>
<dbReference type="CDD" id="cd00130">
    <property type="entry name" value="PAS"/>
    <property type="match status" value="4"/>
</dbReference>
<evidence type="ECO:0000313" key="12">
    <source>
        <dbReference type="EMBL" id="PWR72962.1"/>
    </source>
</evidence>
<evidence type="ECO:0000256" key="3">
    <source>
        <dbReference type="ARBA" id="ARBA00022553"/>
    </source>
</evidence>
<dbReference type="OrthoDB" id="230688at2157"/>
<feature type="domain" description="PAS" evidence="10">
    <location>
        <begin position="302"/>
        <end position="375"/>
    </location>
</feature>